<dbReference type="PANTHER" id="PTHR21017:SF17">
    <property type="entry name" value="PROTEIN NIPSNAP"/>
    <property type="match status" value="1"/>
</dbReference>
<evidence type="ECO:0000313" key="4">
    <source>
        <dbReference type="EMBL" id="MDR7946336.1"/>
    </source>
</evidence>
<dbReference type="InterPro" id="IPR011008">
    <property type="entry name" value="Dimeric_a/b-barrel"/>
</dbReference>
<protein>
    <submittedName>
        <fullName evidence="3 4">NIPSNAP</fullName>
    </submittedName>
</protein>
<dbReference type="SUPFAM" id="SSF54909">
    <property type="entry name" value="Dimeric alpha+beta barrel"/>
    <property type="match status" value="1"/>
</dbReference>
<comment type="similarity">
    <text evidence="1">Belongs to the NipSnap family.</text>
</comment>
<name>A0AAD2KKS0_ACHAE</name>
<reference evidence="6" key="2">
    <citation type="submission" date="2023-07" db="EMBL/GenBank/DDBJ databases">
        <title>Glyphosate-induced phosphonatase operons in soil bacteria of genus Achromobacter.</title>
        <authorList>
            <person name="Epiktetov D.O."/>
            <person name="Sviridov A.V."/>
            <person name="Tarlachkov S.V."/>
            <person name="Shushkova T.V."/>
            <person name="Toropygin I.Y."/>
            <person name="Leontievsky A."/>
        </authorList>
    </citation>
    <scope>NUCLEOTIDE SEQUENCE [LARGE SCALE GENOMIC DNA]</scope>
    <source>
        <strain evidence="6">Kg 16</strain>
    </source>
</reference>
<dbReference type="RefSeq" id="WP_054455651.1">
    <property type="nucleotide sequence ID" value="NZ_CADIJY010000005.1"/>
</dbReference>
<evidence type="ECO:0000256" key="1">
    <source>
        <dbReference type="ARBA" id="ARBA00005291"/>
    </source>
</evidence>
<dbReference type="Proteomes" id="UP000044098">
    <property type="component" value="Unassembled WGS sequence"/>
</dbReference>
<reference evidence="4" key="3">
    <citation type="submission" date="2024-05" db="EMBL/GenBank/DDBJ databases">
        <title>Glyphosate-induced phosphonatase operons in soil bacteria of genus Achromobacter.</title>
        <authorList>
            <person name="Epiktetov D.O."/>
            <person name="Sviridov A.V."/>
            <person name="Tarlachkov S.V."/>
            <person name="Shushkova T.V."/>
            <person name="Toropygin I.Y."/>
            <person name="Leontievsky A."/>
        </authorList>
    </citation>
    <scope>NUCLEOTIDE SEQUENCE</scope>
    <source>
        <strain evidence="4">Kg 16</strain>
    </source>
</reference>
<dbReference type="EMBL" id="JAVKVN010000005">
    <property type="protein sequence ID" value="MDR7946336.1"/>
    <property type="molecule type" value="Genomic_DNA"/>
</dbReference>
<dbReference type="PANTHER" id="PTHR21017">
    <property type="entry name" value="NIPSNAP-RELATED"/>
    <property type="match status" value="1"/>
</dbReference>
<dbReference type="AlphaFoldDB" id="A0AAD2KKS0"/>
<dbReference type="Pfam" id="PF07978">
    <property type="entry name" value="NIPSNAP"/>
    <property type="match status" value="1"/>
</dbReference>
<organism evidence="3 5">
    <name type="scientific">Achromobacter aegrifaciens</name>
    <dbReference type="NCBI Taxonomy" id="1287736"/>
    <lineage>
        <taxon>Bacteria</taxon>
        <taxon>Pseudomonadati</taxon>
        <taxon>Pseudomonadota</taxon>
        <taxon>Betaproteobacteria</taxon>
        <taxon>Burkholderiales</taxon>
        <taxon>Alcaligenaceae</taxon>
        <taxon>Achromobacter</taxon>
    </lineage>
</organism>
<proteinExistence type="inferred from homology"/>
<dbReference type="Proteomes" id="UP001264156">
    <property type="component" value="Unassembled WGS sequence"/>
</dbReference>
<evidence type="ECO:0000313" key="6">
    <source>
        <dbReference type="Proteomes" id="UP001264156"/>
    </source>
</evidence>
<dbReference type="InterPro" id="IPR051557">
    <property type="entry name" value="NipSnap_domain"/>
</dbReference>
<accession>A0AAD2KKS0</accession>
<feature type="domain" description="NIPSNAP" evidence="2">
    <location>
        <begin position="4"/>
        <end position="100"/>
    </location>
</feature>
<dbReference type="EMBL" id="CYTK01000005">
    <property type="protein sequence ID" value="CUJ32147.1"/>
    <property type="molecule type" value="Genomic_DNA"/>
</dbReference>
<evidence type="ECO:0000313" key="3">
    <source>
        <dbReference type="EMBL" id="CUJ32147.1"/>
    </source>
</evidence>
<dbReference type="Gene3D" id="3.30.70.100">
    <property type="match status" value="1"/>
</dbReference>
<keyword evidence="6" id="KW-1185">Reference proteome</keyword>
<dbReference type="InterPro" id="IPR012577">
    <property type="entry name" value="NIPSNAP"/>
</dbReference>
<comment type="caution">
    <text evidence="3">The sequence shown here is derived from an EMBL/GenBank/DDBJ whole genome shotgun (WGS) entry which is preliminary data.</text>
</comment>
<sequence length="112" mass="13262">MIVEQRTYTTHPGKWRDYLALYEAEGLAVQRRILGRMVGYYYSEAGALNQIVHLWAYQDLQERETRRARLAADPQWQAYVQRMLPLLQHQESKLLKPAPFFTHSWHDDASQS</sequence>
<dbReference type="GeneID" id="84694770"/>
<evidence type="ECO:0000259" key="2">
    <source>
        <dbReference type="Pfam" id="PF07978"/>
    </source>
</evidence>
<reference evidence="3 5" key="1">
    <citation type="submission" date="2015-09" db="EMBL/GenBank/DDBJ databases">
        <authorList>
            <consortium name="Pathogen Informatics"/>
        </authorList>
    </citation>
    <scope>NUCLEOTIDE SEQUENCE [LARGE SCALE GENOMIC DNA]</scope>
    <source>
        <strain evidence="3 5">2789STDY5608625</strain>
    </source>
</reference>
<gene>
    <name evidence="3" type="ORF">ERS370000_03557</name>
    <name evidence="4" type="ORF">RIU57_14550</name>
</gene>
<evidence type="ECO:0000313" key="5">
    <source>
        <dbReference type="Proteomes" id="UP000044098"/>
    </source>
</evidence>